<dbReference type="RefSeq" id="WP_007717409.1">
    <property type="nucleotide sequence ID" value="NZ_JAWRJJ010000449.1"/>
</dbReference>
<dbReference type="PANTHER" id="PTHR30547">
    <property type="entry name" value="UNCHARACTERIZED PROTEIN YHCG-RELATED"/>
    <property type="match status" value="1"/>
</dbReference>
<name>A0A413FBN8_9FIRM</name>
<organism evidence="2 3">
    <name type="scientific">Enterocloster asparagiformis</name>
    <dbReference type="NCBI Taxonomy" id="333367"/>
    <lineage>
        <taxon>Bacteria</taxon>
        <taxon>Bacillati</taxon>
        <taxon>Bacillota</taxon>
        <taxon>Clostridia</taxon>
        <taxon>Lachnospirales</taxon>
        <taxon>Lachnospiraceae</taxon>
        <taxon>Enterocloster</taxon>
    </lineage>
</organism>
<gene>
    <name evidence="2" type="ORF">DWV29_18795</name>
</gene>
<dbReference type="OrthoDB" id="9801263at2"/>
<proteinExistence type="predicted"/>
<dbReference type="EMBL" id="QSBM01000015">
    <property type="protein sequence ID" value="RGX26627.1"/>
    <property type="molecule type" value="Genomic_DNA"/>
</dbReference>
<comment type="caution">
    <text evidence="2">The sequence shown here is derived from an EMBL/GenBank/DDBJ whole genome shotgun (WGS) entry which is preliminary data.</text>
</comment>
<evidence type="ECO:0000313" key="2">
    <source>
        <dbReference type="EMBL" id="RGX26627.1"/>
    </source>
</evidence>
<dbReference type="InterPro" id="IPR053148">
    <property type="entry name" value="PD-DEXK-like_domain"/>
</dbReference>
<sequence>MQIITNLLIGKQIIENEQQGDVRAKYGKAELQAFFMEMEKGFLFEKSQKRFTFYEDNYFVKLVLYNRLLRCCVLIDLKVDTLTHQDLGQMN</sequence>
<protein>
    <submittedName>
        <fullName evidence="2">DUF1016 family protein</fullName>
    </submittedName>
</protein>
<dbReference type="InterPro" id="IPR009362">
    <property type="entry name" value="YhcG_C"/>
</dbReference>
<evidence type="ECO:0000313" key="3">
    <source>
        <dbReference type="Proteomes" id="UP000283880"/>
    </source>
</evidence>
<feature type="domain" description="YhcG PDDEXK nuclease" evidence="1">
    <location>
        <begin position="30"/>
        <end position="91"/>
    </location>
</feature>
<dbReference type="PANTHER" id="PTHR30547:SF5">
    <property type="entry name" value="NUCLEASE YHCG-RELATED"/>
    <property type="match status" value="1"/>
</dbReference>
<accession>A0A413FBN8</accession>
<dbReference type="Pfam" id="PF06250">
    <property type="entry name" value="YhcG_C"/>
    <property type="match status" value="1"/>
</dbReference>
<dbReference type="Proteomes" id="UP000283880">
    <property type="component" value="Unassembled WGS sequence"/>
</dbReference>
<dbReference type="AlphaFoldDB" id="A0A413FBN8"/>
<reference evidence="2 3" key="1">
    <citation type="submission" date="2018-08" db="EMBL/GenBank/DDBJ databases">
        <title>A genome reference for cultivated species of the human gut microbiota.</title>
        <authorList>
            <person name="Zou Y."/>
            <person name="Xue W."/>
            <person name="Luo G."/>
        </authorList>
    </citation>
    <scope>NUCLEOTIDE SEQUENCE [LARGE SCALE GENOMIC DNA]</scope>
    <source>
        <strain evidence="2 3">AF04-15</strain>
    </source>
</reference>
<evidence type="ECO:0000259" key="1">
    <source>
        <dbReference type="Pfam" id="PF06250"/>
    </source>
</evidence>